<name>A0A7I8W5P5_9ANNE</name>
<comment type="caution">
    <text evidence="2">The sequence shown here is derived from an EMBL/GenBank/DDBJ whole genome shotgun (WGS) entry which is preliminary data.</text>
</comment>
<dbReference type="InterPro" id="IPR036047">
    <property type="entry name" value="F-box-like_dom_sf"/>
</dbReference>
<dbReference type="SMART" id="SM00256">
    <property type="entry name" value="FBOX"/>
    <property type="match status" value="1"/>
</dbReference>
<dbReference type="Gene3D" id="1.20.1280.50">
    <property type="match status" value="1"/>
</dbReference>
<reference evidence="2 3" key="1">
    <citation type="submission" date="2020-08" db="EMBL/GenBank/DDBJ databases">
        <authorList>
            <person name="Hejnol A."/>
        </authorList>
    </citation>
    <scope>NUCLEOTIDE SEQUENCE [LARGE SCALE GENOMIC DNA]</scope>
</reference>
<dbReference type="Proteomes" id="UP000549394">
    <property type="component" value="Unassembled WGS sequence"/>
</dbReference>
<dbReference type="Pfam" id="PF12937">
    <property type="entry name" value="F-box-like"/>
    <property type="match status" value="1"/>
</dbReference>
<protein>
    <submittedName>
        <fullName evidence="2">DgyrCDS11393</fullName>
    </submittedName>
</protein>
<dbReference type="Gene3D" id="3.40.1000.30">
    <property type="match status" value="1"/>
</dbReference>
<dbReference type="OrthoDB" id="101791at2759"/>
<dbReference type="EMBL" id="CAJFCJ010000019">
    <property type="protein sequence ID" value="CAD5123003.1"/>
    <property type="molecule type" value="Genomic_DNA"/>
</dbReference>
<dbReference type="PANTHER" id="PTHR15537:SF2">
    <property type="entry name" value="F-BOX ONLY PROTEIN 7"/>
    <property type="match status" value="1"/>
</dbReference>
<dbReference type="GO" id="GO:0019901">
    <property type="term" value="F:protein kinase binding"/>
    <property type="evidence" value="ECO:0007669"/>
    <property type="project" value="InterPro"/>
</dbReference>
<proteinExistence type="predicted"/>
<sequence length="289" mass="33778">MKIRVHYRNQHFKLTVDDETNIEKLKCLIRDFIFTNPKDKNRPFDISLNGQEPLNVSNEWKIGENLVNSDLHSEGESPLPPDWKKSDLIKLEYTHTHTPEFQYCLTCFTVSSSLVVNGYAEISGKKICRTNCKFKKKLFFFGKIAENTDIRKSIVYRNMSEFSTTFKDSISIKLLLLAKNYVGEVLENSLLGLNFDVQLAIAKYLDIKSLIALKETCKTFNDICKDNSIWKRWYTVDFGNTPLVNLNITNWFDIYRERRVSRSNSVQLFMPFQYQGTRFQYVFPGLPLL</sequence>
<gene>
    <name evidence="2" type="ORF">DGYR_LOCUS10733</name>
</gene>
<evidence type="ECO:0000313" key="3">
    <source>
        <dbReference type="Proteomes" id="UP000549394"/>
    </source>
</evidence>
<keyword evidence="3" id="KW-1185">Reference proteome</keyword>
<dbReference type="GO" id="GO:1903599">
    <property type="term" value="P:positive regulation of autophagy of mitochondrion"/>
    <property type="evidence" value="ECO:0007669"/>
    <property type="project" value="TreeGrafter"/>
</dbReference>
<dbReference type="InterPro" id="IPR001810">
    <property type="entry name" value="F-box_dom"/>
</dbReference>
<dbReference type="InterPro" id="IPR047118">
    <property type="entry name" value="Fbxo7"/>
</dbReference>
<evidence type="ECO:0000313" key="2">
    <source>
        <dbReference type="EMBL" id="CAD5123003.1"/>
    </source>
</evidence>
<dbReference type="AlphaFoldDB" id="A0A7I8W5P5"/>
<dbReference type="SUPFAM" id="SSF81383">
    <property type="entry name" value="F-box domain"/>
    <property type="match status" value="1"/>
</dbReference>
<dbReference type="PROSITE" id="PS50181">
    <property type="entry name" value="FBOX"/>
    <property type="match status" value="1"/>
</dbReference>
<accession>A0A7I8W5P5</accession>
<feature type="domain" description="F-box" evidence="1">
    <location>
        <begin position="187"/>
        <end position="233"/>
    </location>
</feature>
<organism evidence="2 3">
    <name type="scientific">Dimorphilus gyrociliatus</name>
    <dbReference type="NCBI Taxonomy" id="2664684"/>
    <lineage>
        <taxon>Eukaryota</taxon>
        <taxon>Metazoa</taxon>
        <taxon>Spiralia</taxon>
        <taxon>Lophotrochozoa</taxon>
        <taxon>Annelida</taxon>
        <taxon>Polychaeta</taxon>
        <taxon>Polychaeta incertae sedis</taxon>
        <taxon>Dinophilidae</taxon>
        <taxon>Dimorphilus</taxon>
    </lineage>
</organism>
<evidence type="ECO:0000259" key="1">
    <source>
        <dbReference type="PROSITE" id="PS50181"/>
    </source>
</evidence>
<dbReference type="PANTHER" id="PTHR15537">
    <property type="entry name" value="F-BOX ONLY PROTEIN 7"/>
    <property type="match status" value="1"/>
</dbReference>